<dbReference type="Gene3D" id="1.20.120.20">
    <property type="entry name" value="Apolipoprotein"/>
    <property type="match status" value="1"/>
</dbReference>
<feature type="region of interest" description="Disordered" evidence="1">
    <location>
        <begin position="51"/>
        <end position="115"/>
    </location>
</feature>
<feature type="chain" id="PRO_5012591351" evidence="2">
    <location>
        <begin position="21"/>
        <end position="234"/>
    </location>
</feature>
<feature type="signal peptide" evidence="2">
    <location>
        <begin position="1"/>
        <end position="20"/>
    </location>
</feature>
<dbReference type="InterPro" id="IPR027275">
    <property type="entry name" value="PRC-brl_dom"/>
</dbReference>
<proteinExistence type="predicted"/>
<protein>
    <submittedName>
        <fullName evidence="4">PRC-barrel domain-containing protein</fullName>
    </submittedName>
</protein>
<feature type="domain" description="PRC-barrel" evidence="3">
    <location>
        <begin position="160"/>
        <end position="210"/>
    </location>
</feature>
<name>A0A1N7N6P8_9RHOB</name>
<reference evidence="5" key="1">
    <citation type="submission" date="2017-01" db="EMBL/GenBank/DDBJ databases">
        <authorList>
            <person name="Varghese N."/>
            <person name="Submissions S."/>
        </authorList>
    </citation>
    <scope>NUCLEOTIDE SEQUENCE [LARGE SCALE GENOMIC DNA]</scope>
    <source>
        <strain evidence="5">DSM 29430</strain>
    </source>
</reference>
<dbReference type="STRING" id="633194.SAMN05421759_10730"/>
<sequence>MNRLSTSVLALTLAAGTAMAESHTNLEDAEQNLENAASETGQAVENTAEAAGNAVEDAAEATENAAENAAQATENAANEAGQAVENAAEETEQAAENAAKEAEQATEAAANEVEDMNIFDPAQMIRTRDITGGPVYTVDGENGVANFGAETYETVGDGWDRVGEIEDIILSKDGSLRGMILEIGGFLDIGDKHIFMPVENVQLVPVDDKTYSIAIGQSEEQLEEMEELDEGFWN</sequence>
<dbReference type="Pfam" id="PF05239">
    <property type="entry name" value="PRC"/>
    <property type="match status" value="1"/>
</dbReference>
<keyword evidence="5" id="KW-1185">Reference proteome</keyword>
<gene>
    <name evidence="4" type="ORF">SAMN05421759_10730</name>
</gene>
<dbReference type="InterPro" id="IPR011033">
    <property type="entry name" value="PRC_barrel-like_sf"/>
</dbReference>
<dbReference type="Gene3D" id="2.30.30.240">
    <property type="entry name" value="PRC-barrel domain"/>
    <property type="match status" value="1"/>
</dbReference>
<evidence type="ECO:0000259" key="3">
    <source>
        <dbReference type="Pfam" id="PF05239"/>
    </source>
</evidence>
<evidence type="ECO:0000313" key="5">
    <source>
        <dbReference type="Proteomes" id="UP000186684"/>
    </source>
</evidence>
<evidence type="ECO:0000256" key="2">
    <source>
        <dbReference type="SAM" id="SignalP"/>
    </source>
</evidence>
<evidence type="ECO:0000313" key="4">
    <source>
        <dbReference type="EMBL" id="SIS94067.1"/>
    </source>
</evidence>
<dbReference type="SUPFAM" id="SSF50346">
    <property type="entry name" value="PRC-barrel domain"/>
    <property type="match status" value="1"/>
</dbReference>
<dbReference type="AlphaFoldDB" id="A0A1N7N6P8"/>
<evidence type="ECO:0000256" key="1">
    <source>
        <dbReference type="SAM" id="MobiDB-lite"/>
    </source>
</evidence>
<accession>A0A1N7N6P8</accession>
<organism evidence="4 5">
    <name type="scientific">Roseivivax lentus</name>
    <dbReference type="NCBI Taxonomy" id="633194"/>
    <lineage>
        <taxon>Bacteria</taxon>
        <taxon>Pseudomonadati</taxon>
        <taxon>Pseudomonadota</taxon>
        <taxon>Alphaproteobacteria</taxon>
        <taxon>Rhodobacterales</taxon>
        <taxon>Roseobacteraceae</taxon>
        <taxon>Roseivivax</taxon>
    </lineage>
</organism>
<keyword evidence="2" id="KW-0732">Signal</keyword>
<dbReference type="EMBL" id="FTOQ01000007">
    <property type="protein sequence ID" value="SIS94067.1"/>
    <property type="molecule type" value="Genomic_DNA"/>
</dbReference>
<feature type="compositionally biased region" description="Low complexity" evidence="1">
    <location>
        <begin position="51"/>
        <end position="86"/>
    </location>
</feature>
<dbReference type="Proteomes" id="UP000186684">
    <property type="component" value="Unassembled WGS sequence"/>
</dbReference>